<dbReference type="EMBL" id="JASNWA010000004">
    <property type="protein sequence ID" value="KAK3176216.1"/>
    <property type="molecule type" value="Genomic_DNA"/>
</dbReference>
<keyword evidence="9" id="KW-1185">Reference proteome</keyword>
<evidence type="ECO:0000256" key="3">
    <source>
        <dbReference type="ARBA" id="ARBA00022989"/>
    </source>
</evidence>
<sequence length="165" mass="18484">MIWRLQMAPQRKVALTVIFGLGFIVCGVSIFRVVLATQMNKADFTYNEAKLGIITNLEAYLGIIIACLSMFPPTLKKMLGNKAGPDSRNVISSSVARLRFKSSRPRLFRKFDDLYPLTDLEGTQNEITGPDGKLNSSVEDSTIKMHHQSAIKVKQDWDFRSDSAI</sequence>
<comment type="subcellular location">
    <subcellularLocation>
        <location evidence="1">Membrane</location>
        <topology evidence="1">Multi-pass membrane protein</topology>
    </subcellularLocation>
</comment>
<evidence type="ECO:0000256" key="2">
    <source>
        <dbReference type="ARBA" id="ARBA00022692"/>
    </source>
</evidence>
<dbReference type="InterPro" id="IPR052337">
    <property type="entry name" value="SAT4-like"/>
</dbReference>
<keyword evidence="4 6" id="KW-0472">Membrane</keyword>
<evidence type="ECO:0000256" key="1">
    <source>
        <dbReference type="ARBA" id="ARBA00004141"/>
    </source>
</evidence>
<dbReference type="PANTHER" id="PTHR33048">
    <property type="entry name" value="PTH11-LIKE INTEGRAL MEMBRANE PROTEIN (AFU_ORTHOLOGUE AFUA_5G11245)"/>
    <property type="match status" value="1"/>
</dbReference>
<evidence type="ECO:0000256" key="4">
    <source>
        <dbReference type="ARBA" id="ARBA00023136"/>
    </source>
</evidence>
<keyword evidence="3 6" id="KW-1133">Transmembrane helix</keyword>
<reference evidence="8" key="1">
    <citation type="submission" date="2022-11" db="EMBL/GenBank/DDBJ databases">
        <title>Chromosomal genome sequence assembly and mating type (MAT) locus characterization of the leprose asexual lichenized fungus Lepraria neglecta (Nyl.) Erichsen.</title>
        <authorList>
            <person name="Allen J.L."/>
            <person name="Pfeffer B."/>
        </authorList>
    </citation>
    <scope>NUCLEOTIDE SEQUENCE</scope>
    <source>
        <strain evidence="8">Allen 5258</strain>
    </source>
</reference>
<comment type="caution">
    <text evidence="8">The sequence shown here is derived from an EMBL/GenBank/DDBJ whole genome shotgun (WGS) entry which is preliminary data.</text>
</comment>
<feature type="transmembrane region" description="Helical" evidence="6">
    <location>
        <begin position="12"/>
        <end position="31"/>
    </location>
</feature>
<comment type="similarity">
    <text evidence="5">Belongs to the SAT4 family.</text>
</comment>
<name>A0AAE0DN10_9LECA</name>
<evidence type="ECO:0000313" key="8">
    <source>
        <dbReference type="EMBL" id="KAK3176216.1"/>
    </source>
</evidence>
<evidence type="ECO:0000256" key="6">
    <source>
        <dbReference type="SAM" id="Phobius"/>
    </source>
</evidence>
<dbReference type="AlphaFoldDB" id="A0AAE0DN10"/>
<gene>
    <name evidence="8" type="ORF">OEA41_007539</name>
</gene>
<proteinExistence type="inferred from homology"/>
<dbReference type="PANTHER" id="PTHR33048:SF47">
    <property type="entry name" value="INTEGRAL MEMBRANE PROTEIN-RELATED"/>
    <property type="match status" value="1"/>
</dbReference>
<dbReference type="Proteomes" id="UP001276659">
    <property type="component" value="Unassembled WGS sequence"/>
</dbReference>
<accession>A0AAE0DN10</accession>
<organism evidence="8 9">
    <name type="scientific">Lepraria neglecta</name>
    <dbReference type="NCBI Taxonomy" id="209136"/>
    <lineage>
        <taxon>Eukaryota</taxon>
        <taxon>Fungi</taxon>
        <taxon>Dikarya</taxon>
        <taxon>Ascomycota</taxon>
        <taxon>Pezizomycotina</taxon>
        <taxon>Lecanoromycetes</taxon>
        <taxon>OSLEUM clade</taxon>
        <taxon>Lecanoromycetidae</taxon>
        <taxon>Lecanorales</taxon>
        <taxon>Lecanorineae</taxon>
        <taxon>Stereocaulaceae</taxon>
        <taxon>Lepraria</taxon>
    </lineage>
</organism>
<dbReference type="Pfam" id="PF20684">
    <property type="entry name" value="Fung_rhodopsin"/>
    <property type="match status" value="1"/>
</dbReference>
<feature type="transmembrane region" description="Helical" evidence="6">
    <location>
        <begin position="51"/>
        <end position="71"/>
    </location>
</feature>
<keyword evidence="2 6" id="KW-0812">Transmembrane</keyword>
<evidence type="ECO:0000259" key="7">
    <source>
        <dbReference type="Pfam" id="PF20684"/>
    </source>
</evidence>
<dbReference type="GO" id="GO:0016020">
    <property type="term" value="C:membrane"/>
    <property type="evidence" value="ECO:0007669"/>
    <property type="project" value="UniProtKB-SubCell"/>
</dbReference>
<dbReference type="InterPro" id="IPR049326">
    <property type="entry name" value="Rhodopsin_dom_fungi"/>
</dbReference>
<evidence type="ECO:0000256" key="5">
    <source>
        <dbReference type="ARBA" id="ARBA00038359"/>
    </source>
</evidence>
<feature type="domain" description="Rhodopsin" evidence="7">
    <location>
        <begin position="1"/>
        <end position="76"/>
    </location>
</feature>
<evidence type="ECO:0000313" key="9">
    <source>
        <dbReference type="Proteomes" id="UP001276659"/>
    </source>
</evidence>
<protein>
    <recommendedName>
        <fullName evidence="7">Rhodopsin domain-containing protein</fullName>
    </recommendedName>
</protein>